<dbReference type="Proteomes" id="UP000288216">
    <property type="component" value="Unassembled WGS sequence"/>
</dbReference>
<comment type="caution">
    <text evidence="3">The sequence shown here is derived from an EMBL/GenBank/DDBJ whole genome shotgun (WGS) entry which is preliminary data.</text>
</comment>
<evidence type="ECO:0000313" key="4">
    <source>
        <dbReference type="Proteomes" id="UP000288216"/>
    </source>
</evidence>
<proteinExistence type="predicted"/>
<evidence type="ECO:0000256" key="2">
    <source>
        <dbReference type="SAM" id="SignalP"/>
    </source>
</evidence>
<evidence type="ECO:0008006" key="5">
    <source>
        <dbReference type="Google" id="ProtNLM"/>
    </source>
</evidence>
<keyword evidence="4" id="KW-1185">Reference proteome</keyword>
<name>A0A401NZS2_SCYTO</name>
<protein>
    <recommendedName>
        <fullName evidence="5">Secreted protein</fullName>
    </recommendedName>
</protein>
<feature type="signal peptide" evidence="2">
    <location>
        <begin position="1"/>
        <end position="21"/>
    </location>
</feature>
<organism evidence="3 4">
    <name type="scientific">Scyliorhinus torazame</name>
    <name type="common">Cloudy catshark</name>
    <name type="synonym">Catulus torazame</name>
    <dbReference type="NCBI Taxonomy" id="75743"/>
    <lineage>
        <taxon>Eukaryota</taxon>
        <taxon>Metazoa</taxon>
        <taxon>Chordata</taxon>
        <taxon>Craniata</taxon>
        <taxon>Vertebrata</taxon>
        <taxon>Chondrichthyes</taxon>
        <taxon>Elasmobranchii</taxon>
        <taxon>Galeomorphii</taxon>
        <taxon>Galeoidea</taxon>
        <taxon>Carcharhiniformes</taxon>
        <taxon>Scyliorhinidae</taxon>
        <taxon>Scyliorhinus</taxon>
    </lineage>
</organism>
<reference evidence="3 4" key="1">
    <citation type="journal article" date="2018" name="Nat. Ecol. Evol.">
        <title>Shark genomes provide insights into elasmobranch evolution and the origin of vertebrates.</title>
        <authorList>
            <person name="Hara Y"/>
            <person name="Yamaguchi K"/>
            <person name="Onimaru K"/>
            <person name="Kadota M"/>
            <person name="Koyanagi M"/>
            <person name="Keeley SD"/>
            <person name="Tatsumi K"/>
            <person name="Tanaka K"/>
            <person name="Motone F"/>
            <person name="Kageyama Y"/>
            <person name="Nozu R"/>
            <person name="Adachi N"/>
            <person name="Nishimura O"/>
            <person name="Nakagawa R"/>
            <person name="Tanegashima C"/>
            <person name="Kiyatake I"/>
            <person name="Matsumoto R"/>
            <person name="Murakumo K"/>
            <person name="Nishida K"/>
            <person name="Terakita A"/>
            <person name="Kuratani S"/>
            <person name="Sato K"/>
            <person name="Hyodo S Kuraku.S."/>
        </authorList>
    </citation>
    <scope>NUCLEOTIDE SEQUENCE [LARGE SCALE GENOMIC DNA]</scope>
</reference>
<feature type="region of interest" description="Disordered" evidence="1">
    <location>
        <begin position="41"/>
        <end position="64"/>
    </location>
</feature>
<accession>A0A401NZS2</accession>
<sequence length="87" mass="9294">MKGQIIFRFLCVCVLEGGVTQTRYSATPPCLPSLQNLLPATRGKGSPTARPLPCARSEAAGEGRKKLSLFCSSFPRDTELAAVRTPA</sequence>
<gene>
    <name evidence="3" type="ORF">scyTo_0014991</name>
</gene>
<evidence type="ECO:0000256" key="1">
    <source>
        <dbReference type="SAM" id="MobiDB-lite"/>
    </source>
</evidence>
<dbReference type="EMBL" id="BFAA01008282">
    <property type="protein sequence ID" value="GCB66367.1"/>
    <property type="molecule type" value="Genomic_DNA"/>
</dbReference>
<evidence type="ECO:0000313" key="3">
    <source>
        <dbReference type="EMBL" id="GCB66367.1"/>
    </source>
</evidence>
<dbReference type="AlphaFoldDB" id="A0A401NZS2"/>
<keyword evidence="2" id="KW-0732">Signal</keyword>
<feature type="chain" id="PRO_5019569673" description="Secreted protein" evidence="2">
    <location>
        <begin position="22"/>
        <end position="87"/>
    </location>
</feature>